<dbReference type="InterPro" id="IPR040079">
    <property type="entry name" value="Glutathione_S-Trfase"/>
</dbReference>
<dbReference type="InterPro" id="IPR010987">
    <property type="entry name" value="Glutathione-S-Trfase_C-like"/>
</dbReference>
<accession>A0A0D6QWD9</accession>
<dbReference type="PANTHER" id="PTHR11260">
    <property type="entry name" value="GLUTATHIONE S-TRANSFERASE, GST, SUPERFAMILY, GST DOMAIN CONTAINING"/>
    <property type="match status" value="1"/>
</dbReference>
<evidence type="ECO:0000313" key="7">
    <source>
        <dbReference type="EMBL" id="JAG94771.1"/>
    </source>
</evidence>
<feature type="domain" description="GST N-terminal" evidence="5">
    <location>
        <begin position="3"/>
        <end position="82"/>
    </location>
</feature>
<dbReference type="EMBL" id="GCKF01042520">
    <property type="protein sequence ID" value="JAG94771.1"/>
    <property type="molecule type" value="Transcribed_RNA"/>
</dbReference>
<dbReference type="PROSITE" id="PS50405">
    <property type="entry name" value="GST_CTER"/>
    <property type="match status" value="1"/>
</dbReference>
<dbReference type="GO" id="GO:0009407">
    <property type="term" value="P:toxin catabolic process"/>
    <property type="evidence" value="ECO:0007669"/>
    <property type="project" value="UniProtKB-ARBA"/>
</dbReference>
<dbReference type="FunFam" id="1.20.1050.10:FF:000016">
    <property type="entry name" value="Glutathione S-transferase U9"/>
    <property type="match status" value="1"/>
</dbReference>
<dbReference type="PANTHER" id="PTHR11260:SF676">
    <property type="entry name" value="GLUTATHIONE S-TRANSFERASE U8"/>
    <property type="match status" value="1"/>
</dbReference>
<organism evidence="7">
    <name type="scientific">Araucaria cunninghamii</name>
    <name type="common">Hoop pine</name>
    <name type="synonym">Moreton Bay pine</name>
    <dbReference type="NCBI Taxonomy" id="56994"/>
    <lineage>
        <taxon>Eukaryota</taxon>
        <taxon>Viridiplantae</taxon>
        <taxon>Streptophyta</taxon>
        <taxon>Embryophyta</taxon>
        <taxon>Tracheophyta</taxon>
        <taxon>Spermatophyta</taxon>
        <taxon>Pinopsida</taxon>
        <taxon>Pinidae</taxon>
        <taxon>Conifers II</taxon>
        <taxon>Araucariales</taxon>
        <taxon>Araucariaceae</taxon>
        <taxon>Araucaria</taxon>
    </lineage>
</organism>
<name>A0A0D6QWD9_ARACU</name>
<dbReference type="GO" id="GO:0005737">
    <property type="term" value="C:cytoplasm"/>
    <property type="evidence" value="ECO:0007669"/>
    <property type="project" value="TreeGrafter"/>
</dbReference>
<feature type="domain" description="GST C-terminal" evidence="6">
    <location>
        <begin position="87"/>
        <end position="228"/>
    </location>
</feature>
<keyword evidence="2" id="KW-0808">Transferase</keyword>
<dbReference type="GO" id="GO:0004364">
    <property type="term" value="F:glutathione transferase activity"/>
    <property type="evidence" value="ECO:0007669"/>
    <property type="project" value="UniProtKB-EC"/>
</dbReference>
<reference evidence="7" key="1">
    <citation type="submission" date="2015-03" db="EMBL/GenBank/DDBJ databases">
        <title>A transcriptome of Araucaria cunninghamii, an australian fine timber species.</title>
        <authorList>
            <person name="Jing Yi C.J.Y."/>
            <person name="Yin San L.Y.S."/>
            <person name="Abdul Karim S.S."/>
            <person name="Wan Azmi N.N."/>
            <person name="Hercus R.R."/>
            <person name="Croft L.L."/>
        </authorList>
    </citation>
    <scope>NUCLEOTIDE SEQUENCE</scope>
    <source>
        <strain evidence="7">MI0301</strain>
        <tissue evidence="7">Leaf</tissue>
    </source>
</reference>
<dbReference type="PROSITE" id="PS50404">
    <property type="entry name" value="GST_NTER"/>
    <property type="match status" value="1"/>
</dbReference>
<evidence type="ECO:0000256" key="3">
    <source>
        <dbReference type="ARBA" id="ARBA00025743"/>
    </source>
</evidence>
<evidence type="ECO:0000259" key="5">
    <source>
        <dbReference type="PROSITE" id="PS50404"/>
    </source>
</evidence>
<protein>
    <recommendedName>
        <fullName evidence="1">glutathione transferase</fullName>
        <ecNumber evidence="1">2.5.1.18</ecNumber>
    </recommendedName>
</protein>
<dbReference type="CDD" id="cd03058">
    <property type="entry name" value="GST_N_Tau"/>
    <property type="match status" value="1"/>
</dbReference>
<dbReference type="InterPro" id="IPR004045">
    <property type="entry name" value="Glutathione_S-Trfase_N"/>
</dbReference>
<proteinExistence type="inferred from homology"/>
<dbReference type="InterPro" id="IPR004046">
    <property type="entry name" value="GST_C"/>
</dbReference>
<evidence type="ECO:0000256" key="1">
    <source>
        <dbReference type="ARBA" id="ARBA00012452"/>
    </source>
</evidence>
<evidence type="ECO:0000259" key="6">
    <source>
        <dbReference type="PROSITE" id="PS50405"/>
    </source>
</evidence>
<dbReference type="FunFam" id="3.40.30.10:FF:000044">
    <property type="entry name" value="Glutathione S-transferase GSTU6"/>
    <property type="match status" value="1"/>
</dbReference>
<dbReference type="SFLD" id="SFLDG01152">
    <property type="entry name" value="Main.3:_Omega-_and_Tau-like"/>
    <property type="match status" value="1"/>
</dbReference>
<dbReference type="InterPro" id="IPR045073">
    <property type="entry name" value="Omega/Tau-like"/>
</dbReference>
<dbReference type="SUPFAM" id="SSF52833">
    <property type="entry name" value="Thioredoxin-like"/>
    <property type="match status" value="1"/>
</dbReference>
<dbReference type="CDD" id="cd03185">
    <property type="entry name" value="GST_C_Tau"/>
    <property type="match status" value="1"/>
</dbReference>
<dbReference type="SFLD" id="SFLDG00358">
    <property type="entry name" value="Main_(cytGST)"/>
    <property type="match status" value="1"/>
</dbReference>
<dbReference type="InterPro" id="IPR036249">
    <property type="entry name" value="Thioredoxin-like_sf"/>
</dbReference>
<sequence length="228" mass="25921">MAEAVKVLGMWASPFALSVQIALHLKDLSYDYIEEDLSNKSQLLLQSNPVHKKVPVFIHNGRAICESQIILQYIDETWPGVPLLPRDPYQRAMARFWAAFYDDKLVPLLRGVFITQGEEQKKAIEESLANFLLLEEALATTFNGKPFFGGESIGFLDIVLGSVAVWLRVDEEIGGVKLIDTQMTPLLYAWLQRFSNVELVKKSLAEFDKLVAYAYNIRERFLQSQPKP</sequence>
<evidence type="ECO:0000256" key="2">
    <source>
        <dbReference type="ARBA" id="ARBA00022679"/>
    </source>
</evidence>
<dbReference type="Pfam" id="PF00043">
    <property type="entry name" value="GST_C"/>
    <property type="match status" value="1"/>
</dbReference>
<dbReference type="Gene3D" id="3.40.30.10">
    <property type="entry name" value="Glutaredoxin"/>
    <property type="match status" value="1"/>
</dbReference>
<comment type="similarity">
    <text evidence="3">Belongs to the GST superfamily. Tau family.</text>
</comment>
<dbReference type="SFLD" id="SFLDS00019">
    <property type="entry name" value="Glutathione_Transferase_(cytos"/>
    <property type="match status" value="1"/>
</dbReference>
<dbReference type="GO" id="GO:0006749">
    <property type="term" value="P:glutathione metabolic process"/>
    <property type="evidence" value="ECO:0007669"/>
    <property type="project" value="InterPro"/>
</dbReference>
<dbReference type="AlphaFoldDB" id="A0A0D6QWD9"/>
<dbReference type="Gene3D" id="1.20.1050.10">
    <property type="match status" value="1"/>
</dbReference>
<evidence type="ECO:0000256" key="4">
    <source>
        <dbReference type="ARBA" id="ARBA00047960"/>
    </source>
</evidence>
<comment type="catalytic activity">
    <reaction evidence="4">
        <text>RX + glutathione = an S-substituted glutathione + a halide anion + H(+)</text>
        <dbReference type="Rhea" id="RHEA:16437"/>
        <dbReference type="ChEBI" id="CHEBI:15378"/>
        <dbReference type="ChEBI" id="CHEBI:16042"/>
        <dbReference type="ChEBI" id="CHEBI:17792"/>
        <dbReference type="ChEBI" id="CHEBI:57925"/>
        <dbReference type="ChEBI" id="CHEBI:90779"/>
        <dbReference type="EC" id="2.5.1.18"/>
    </reaction>
</comment>
<dbReference type="InterPro" id="IPR036282">
    <property type="entry name" value="Glutathione-S-Trfase_C_sf"/>
</dbReference>
<dbReference type="InterPro" id="IPR045074">
    <property type="entry name" value="GST_C_Tau"/>
</dbReference>
<dbReference type="Pfam" id="PF02798">
    <property type="entry name" value="GST_N"/>
    <property type="match status" value="1"/>
</dbReference>
<dbReference type="SUPFAM" id="SSF47616">
    <property type="entry name" value="GST C-terminal domain-like"/>
    <property type="match status" value="1"/>
</dbReference>
<dbReference type="EC" id="2.5.1.18" evidence="1"/>